<proteinExistence type="predicted"/>
<protein>
    <recommendedName>
        <fullName evidence="2">Anti-sigma factor NepR domain-containing protein</fullName>
    </recommendedName>
</protein>
<dbReference type="InterPro" id="IPR041649">
    <property type="entry name" value="NepR"/>
</dbReference>
<keyword evidence="4" id="KW-1185">Reference proteome</keyword>
<reference evidence="3 4" key="1">
    <citation type="submission" date="2017-09" db="EMBL/GenBank/DDBJ databases">
        <title>The Catabolism of 3,6-Dichlorosalicylic acid is Initiated by the Cytochrome P450 Monooxygenase DsmABC in Rhizorhabdus dicambivorans Ndbn-20.</title>
        <authorList>
            <person name="Na L."/>
        </authorList>
    </citation>
    <scope>NUCLEOTIDE SEQUENCE [LARGE SCALE GENOMIC DNA]</scope>
    <source>
        <strain evidence="3 4">Ndbn-20m</strain>
    </source>
</reference>
<comment type="caution">
    <text evidence="3">The sequence shown here is derived from an EMBL/GenBank/DDBJ whole genome shotgun (WGS) entry which is preliminary data.</text>
</comment>
<feature type="domain" description="Anti-sigma factor NepR" evidence="2">
    <location>
        <begin position="33"/>
        <end position="61"/>
    </location>
</feature>
<evidence type="ECO:0000313" key="4">
    <source>
        <dbReference type="Proteomes" id="UP000218934"/>
    </source>
</evidence>
<evidence type="ECO:0000256" key="1">
    <source>
        <dbReference type="SAM" id="MobiDB-lite"/>
    </source>
</evidence>
<gene>
    <name evidence="3" type="ORF">COO09_02845</name>
</gene>
<evidence type="ECO:0000259" key="2">
    <source>
        <dbReference type="Pfam" id="PF18557"/>
    </source>
</evidence>
<dbReference type="KEGG" id="rdi:CMV14_21305"/>
<sequence length="61" mass="6548">MAKEEQSKAPANDVAGSKPARKRRADSARDSSVGSALRSVYAQTVDEAVPSEFLDLLNKLD</sequence>
<evidence type="ECO:0000313" key="3">
    <source>
        <dbReference type="EMBL" id="PCE44048.1"/>
    </source>
</evidence>
<name>A0A2A4G0Q1_9SPHN</name>
<dbReference type="Proteomes" id="UP000218934">
    <property type="component" value="Unassembled WGS sequence"/>
</dbReference>
<dbReference type="Pfam" id="PF18557">
    <property type="entry name" value="NepR"/>
    <property type="match status" value="1"/>
</dbReference>
<organism evidence="3 4">
    <name type="scientific">Rhizorhabdus dicambivorans</name>
    <dbReference type="NCBI Taxonomy" id="1850238"/>
    <lineage>
        <taxon>Bacteria</taxon>
        <taxon>Pseudomonadati</taxon>
        <taxon>Pseudomonadota</taxon>
        <taxon>Alphaproteobacteria</taxon>
        <taxon>Sphingomonadales</taxon>
        <taxon>Sphingomonadaceae</taxon>
        <taxon>Rhizorhabdus</taxon>
    </lineage>
</organism>
<dbReference type="EMBL" id="NWUF01000002">
    <property type="protein sequence ID" value="PCE44048.1"/>
    <property type="molecule type" value="Genomic_DNA"/>
</dbReference>
<feature type="region of interest" description="Disordered" evidence="1">
    <location>
        <begin position="1"/>
        <end position="36"/>
    </location>
</feature>
<accession>A0A2A4G0Q1</accession>
<dbReference type="AlphaFoldDB" id="A0A2A4G0Q1"/>